<organism evidence="4 5">
    <name type="scientific">Senna tora</name>
    <dbReference type="NCBI Taxonomy" id="362788"/>
    <lineage>
        <taxon>Eukaryota</taxon>
        <taxon>Viridiplantae</taxon>
        <taxon>Streptophyta</taxon>
        <taxon>Embryophyta</taxon>
        <taxon>Tracheophyta</taxon>
        <taxon>Spermatophyta</taxon>
        <taxon>Magnoliopsida</taxon>
        <taxon>eudicotyledons</taxon>
        <taxon>Gunneridae</taxon>
        <taxon>Pentapetalae</taxon>
        <taxon>rosids</taxon>
        <taxon>fabids</taxon>
        <taxon>Fabales</taxon>
        <taxon>Fabaceae</taxon>
        <taxon>Caesalpinioideae</taxon>
        <taxon>Cassia clade</taxon>
        <taxon>Senna</taxon>
    </lineage>
</organism>
<name>A0A834WCR1_9FABA</name>
<feature type="compositionally biased region" description="Low complexity" evidence="3">
    <location>
        <begin position="26"/>
        <end position="50"/>
    </location>
</feature>
<reference evidence="4" key="1">
    <citation type="submission" date="2020-09" db="EMBL/GenBank/DDBJ databases">
        <title>Genome-Enabled Discovery of Anthraquinone Biosynthesis in Senna tora.</title>
        <authorList>
            <person name="Kang S.-H."/>
            <person name="Pandey R.P."/>
            <person name="Lee C.-M."/>
            <person name="Sim J.-S."/>
            <person name="Jeong J.-T."/>
            <person name="Choi B.-S."/>
            <person name="Jung M."/>
            <person name="Ginzburg D."/>
            <person name="Zhao K."/>
            <person name="Won S.Y."/>
            <person name="Oh T.-J."/>
            <person name="Yu Y."/>
            <person name="Kim N.-H."/>
            <person name="Lee O.R."/>
            <person name="Lee T.-H."/>
            <person name="Bashyal P."/>
            <person name="Kim T.-S."/>
            <person name="Lee W.-H."/>
            <person name="Kawkins C."/>
            <person name="Kim C.-K."/>
            <person name="Kim J.S."/>
            <person name="Ahn B.O."/>
            <person name="Rhee S.Y."/>
            <person name="Sohng J.K."/>
        </authorList>
    </citation>
    <scope>NUCLEOTIDE SEQUENCE</scope>
    <source>
        <tissue evidence="4">Leaf</tissue>
    </source>
</reference>
<dbReference type="OrthoDB" id="1938584at2759"/>
<dbReference type="EMBL" id="JAAIUW010000009">
    <property type="protein sequence ID" value="KAF7816288.1"/>
    <property type="molecule type" value="Genomic_DNA"/>
</dbReference>
<gene>
    <name evidence="4" type="ORF">G2W53_030257</name>
</gene>
<evidence type="ECO:0000256" key="1">
    <source>
        <dbReference type="ARBA" id="ARBA00004123"/>
    </source>
</evidence>
<dbReference type="PANTHER" id="PTHR33172">
    <property type="entry name" value="OS08G0516900 PROTEIN"/>
    <property type="match status" value="1"/>
</dbReference>
<sequence length="176" mass="19211">MEQMKKNTNTSTTMVGADEPKDLLHSFSSSSSSSFSSESDSSDEVTSPSSSDHHPLLDMSSLLQQLPTKRGLSKHYEGKSQSFTSLANVRSVEDLAKPENPYKKKLKCCRRSYGGGFMGETETHRDRARRGLCSSSMISVKRANSSHMGISSRPPMPMRPSASAATTISNQTPLFV</sequence>
<accession>A0A834WCR1</accession>
<dbReference type="InterPro" id="IPR051992">
    <property type="entry name" value="OxStress_Response_Reg"/>
</dbReference>
<comment type="caution">
    <text evidence="4">The sequence shown here is derived from an EMBL/GenBank/DDBJ whole genome shotgun (WGS) entry which is preliminary data.</text>
</comment>
<evidence type="ECO:0000256" key="2">
    <source>
        <dbReference type="ARBA" id="ARBA00023242"/>
    </source>
</evidence>
<keyword evidence="2" id="KW-0539">Nucleus</keyword>
<dbReference type="GO" id="GO:0005634">
    <property type="term" value="C:nucleus"/>
    <property type="evidence" value="ECO:0007669"/>
    <property type="project" value="UniProtKB-SubCell"/>
</dbReference>
<protein>
    <submittedName>
        <fullName evidence="4">OS3-like protein</fullName>
    </submittedName>
</protein>
<feature type="compositionally biased region" description="Polar residues" evidence="3">
    <location>
        <begin position="166"/>
        <end position="176"/>
    </location>
</feature>
<proteinExistence type="predicted"/>
<feature type="region of interest" description="Disordered" evidence="3">
    <location>
        <begin position="1"/>
        <end position="58"/>
    </location>
</feature>
<keyword evidence="5" id="KW-1185">Reference proteome</keyword>
<comment type="subcellular location">
    <subcellularLocation>
        <location evidence="1">Nucleus</location>
    </subcellularLocation>
</comment>
<feature type="compositionally biased region" description="Polar residues" evidence="3">
    <location>
        <begin position="1"/>
        <end position="14"/>
    </location>
</feature>
<feature type="region of interest" description="Disordered" evidence="3">
    <location>
        <begin position="143"/>
        <end position="176"/>
    </location>
</feature>
<dbReference type="PANTHER" id="PTHR33172:SF29">
    <property type="entry name" value="OS06G0559400 PROTEIN"/>
    <property type="match status" value="1"/>
</dbReference>
<evidence type="ECO:0000313" key="5">
    <source>
        <dbReference type="Proteomes" id="UP000634136"/>
    </source>
</evidence>
<dbReference type="AlphaFoldDB" id="A0A834WCR1"/>
<dbReference type="Proteomes" id="UP000634136">
    <property type="component" value="Unassembled WGS sequence"/>
</dbReference>
<evidence type="ECO:0000256" key="3">
    <source>
        <dbReference type="SAM" id="MobiDB-lite"/>
    </source>
</evidence>
<evidence type="ECO:0000313" key="4">
    <source>
        <dbReference type="EMBL" id="KAF7816288.1"/>
    </source>
</evidence>
<dbReference type="GO" id="GO:0006950">
    <property type="term" value="P:response to stress"/>
    <property type="evidence" value="ECO:0007669"/>
    <property type="project" value="UniProtKB-ARBA"/>
</dbReference>